<keyword evidence="2" id="KW-1185">Reference proteome</keyword>
<proteinExistence type="predicted"/>
<sequence>MAKELPTELWYRIIQFLPTTHQKTCLSVSKMHHDIAVKYVFSHVIISLGLWRADDEIEEAPTPVQLLVAKRVARANYALLRHVMRTPEFACHVRKLTVQSYSFFEGNHMEYEIGTLVDAIETLHNLSSFAWYGPLPITPCEIMDALRRSSGQKVVDILLHPEIPEHICLPAFTQLKSLVFVHRHGTHWPAMDAVPYHKTIHAAISANSATLRRLDVFGDALWGCPSAFFSNLYELAIVFPDTLDGLHSVFEHCRGLGGFTLCTENDSSEFASILTAYPDAFPSLASFKLLSVFDFHDEAIREVAQFLKKKKLLRRLDILTRTENVLHGLANTPILEILPDLPRLEVLGLDIRPLKLTSAHVTLLQQYIPRQITALFLLLQVESSSAKVGDWHTFFAAHAALQYLHIVTSAPQTDSLGAALFDQPLPALELLGYNSRLRWVTRGPTPSGTTAHSYSECWPRAKAYFRTVEDFHGYEDWEWLARHHGQDDDDYKLWGMNPPDAWMRMEAFEEA</sequence>
<dbReference type="InterPro" id="IPR032675">
    <property type="entry name" value="LRR_dom_sf"/>
</dbReference>
<gene>
    <name evidence="1" type="ORF">GSI_12107</name>
</gene>
<accession>A0A2G8RXV8</accession>
<name>A0A2G8RXV8_9APHY</name>
<reference evidence="1 2" key="1">
    <citation type="journal article" date="2015" name="Sci. Rep.">
        <title>Chromosome-level genome map provides insights into diverse defense mechanisms in the medicinal fungus Ganoderma sinense.</title>
        <authorList>
            <person name="Zhu Y."/>
            <person name="Xu J."/>
            <person name="Sun C."/>
            <person name="Zhou S."/>
            <person name="Xu H."/>
            <person name="Nelson D.R."/>
            <person name="Qian J."/>
            <person name="Song J."/>
            <person name="Luo H."/>
            <person name="Xiang L."/>
            <person name="Li Y."/>
            <person name="Xu Z."/>
            <person name="Ji A."/>
            <person name="Wang L."/>
            <person name="Lu S."/>
            <person name="Hayward A."/>
            <person name="Sun W."/>
            <person name="Li X."/>
            <person name="Schwartz D.C."/>
            <person name="Wang Y."/>
            <person name="Chen S."/>
        </authorList>
    </citation>
    <scope>NUCLEOTIDE SEQUENCE [LARGE SCALE GENOMIC DNA]</scope>
    <source>
        <strain evidence="1 2">ZZ0214-1</strain>
    </source>
</reference>
<dbReference type="AlphaFoldDB" id="A0A2G8RXV8"/>
<dbReference type="SUPFAM" id="SSF52047">
    <property type="entry name" value="RNI-like"/>
    <property type="match status" value="1"/>
</dbReference>
<evidence type="ECO:0000313" key="1">
    <source>
        <dbReference type="EMBL" id="PIL26351.1"/>
    </source>
</evidence>
<dbReference type="Proteomes" id="UP000230002">
    <property type="component" value="Unassembled WGS sequence"/>
</dbReference>
<evidence type="ECO:0000313" key="2">
    <source>
        <dbReference type="Proteomes" id="UP000230002"/>
    </source>
</evidence>
<organism evidence="1 2">
    <name type="scientific">Ganoderma sinense ZZ0214-1</name>
    <dbReference type="NCBI Taxonomy" id="1077348"/>
    <lineage>
        <taxon>Eukaryota</taxon>
        <taxon>Fungi</taxon>
        <taxon>Dikarya</taxon>
        <taxon>Basidiomycota</taxon>
        <taxon>Agaricomycotina</taxon>
        <taxon>Agaricomycetes</taxon>
        <taxon>Polyporales</taxon>
        <taxon>Polyporaceae</taxon>
        <taxon>Ganoderma</taxon>
    </lineage>
</organism>
<dbReference type="Gene3D" id="3.80.10.10">
    <property type="entry name" value="Ribonuclease Inhibitor"/>
    <property type="match status" value="1"/>
</dbReference>
<dbReference type="EMBL" id="AYKW01000045">
    <property type="protein sequence ID" value="PIL26351.1"/>
    <property type="molecule type" value="Genomic_DNA"/>
</dbReference>
<comment type="caution">
    <text evidence="1">The sequence shown here is derived from an EMBL/GenBank/DDBJ whole genome shotgun (WGS) entry which is preliminary data.</text>
</comment>
<protein>
    <recommendedName>
        <fullName evidence="3">F-box domain-containing protein</fullName>
    </recommendedName>
</protein>
<evidence type="ECO:0008006" key="3">
    <source>
        <dbReference type="Google" id="ProtNLM"/>
    </source>
</evidence>
<dbReference type="OrthoDB" id="3238099at2759"/>